<protein>
    <submittedName>
        <fullName evidence="4">Rab-like protein</fullName>
    </submittedName>
</protein>
<dbReference type="GO" id="GO:0003924">
    <property type="term" value="F:GTPase activity"/>
    <property type="evidence" value="ECO:0007669"/>
    <property type="project" value="InterPro"/>
</dbReference>
<dbReference type="EMBL" id="GDID01004215">
    <property type="protein sequence ID" value="JAP92391.1"/>
    <property type="molecule type" value="Transcribed_RNA"/>
</dbReference>
<dbReference type="InterPro" id="IPR027417">
    <property type="entry name" value="P-loop_NTPase"/>
</dbReference>
<evidence type="ECO:0000313" key="4">
    <source>
        <dbReference type="EMBL" id="JAP92391.1"/>
    </source>
</evidence>
<keyword evidence="3" id="KW-0175">Coiled coil</keyword>
<accession>A0A146KA92</accession>
<dbReference type="NCBIfam" id="TIGR00231">
    <property type="entry name" value="small_GTP"/>
    <property type="match status" value="1"/>
</dbReference>
<feature type="non-terminal residue" evidence="4">
    <location>
        <position position="1"/>
    </location>
</feature>
<feature type="coiled-coil region" evidence="3">
    <location>
        <begin position="106"/>
        <end position="133"/>
    </location>
</feature>
<dbReference type="AlphaFoldDB" id="A0A146KA92"/>
<keyword evidence="2" id="KW-0342">GTP-binding</keyword>
<dbReference type="Pfam" id="PF00071">
    <property type="entry name" value="Ras"/>
    <property type="match status" value="1"/>
</dbReference>
<dbReference type="InterPro" id="IPR001806">
    <property type="entry name" value="Small_GTPase"/>
</dbReference>
<dbReference type="InterPro" id="IPR005225">
    <property type="entry name" value="Small_GTP-bd"/>
</dbReference>
<evidence type="ECO:0000256" key="1">
    <source>
        <dbReference type="ARBA" id="ARBA00022741"/>
    </source>
</evidence>
<keyword evidence="1" id="KW-0547">Nucleotide-binding</keyword>
<dbReference type="SMART" id="SM00175">
    <property type="entry name" value="RAB"/>
    <property type="match status" value="1"/>
</dbReference>
<dbReference type="PROSITE" id="PS51419">
    <property type="entry name" value="RAB"/>
    <property type="match status" value="1"/>
</dbReference>
<gene>
    <name evidence="4" type="ORF">TPC1_15684</name>
</gene>
<evidence type="ECO:0000256" key="3">
    <source>
        <dbReference type="SAM" id="Coils"/>
    </source>
</evidence>
<evidence type="ECO:0000256" key="2">
    <source>
        <dbReference type="ARBA" id="ARBA00023134"/>
    </source>
</evidence>
<dbReference type="SMART" id="SM00174">
    <property type="entry name" value="RHO"/>
    <property type="match status" value="1"/>
</dbReference>
<dbReference type="CDD" id="cd00154">
    <property type="entry name" value="Rab"/>
    <property type="match status" value="1"/>
</dbReference>
<dbReference type="InterPro" id="IPR050227">
    <property type="entry name" value="Rab"/>
</dbReference>
<dbReference type="FunFam" id="3.40.50.300:FF:001447">
    <property type="entry name" value="Ras-related protein Rab-1B"/>
    <property type="match status" value="1"/>
</dbReference>
<sequence>LIKLLLVGGEKCGKSKLLIKIAEGVYNESYQPTIGVDFNVKIIIKNNEVIKLQIWDTAGQERFQAITRAYYRGAGLIFICVDLSDDFDNQKKYLDSYVKQSREYGSENTQIVVVGLKQEIQKIEKQIKEYSHQLKLPFYGISVATDYNIEKKIVKILQHTHFFKPCFELPETKFEFNKKNAIQIGFYGAVDALDLLKSCFYEVDGNFYQNIQGTTIQMCQGKLILVIFDKFDAKNVNDAKMILQLNPNQYTKRIIQTTAPEFTISHVQQIEQIMKRMMKLM</sequence>
<name>A0A146KA92_9EUKA</name>
<dbReference type="SMART" id="SM00176">
    <property type="entry name" value="RAN"/>
    <property type="match status" value="1"/>
</dbReference>
<dbReference type="SMART" id="SM00173">
    <property type="entry name" value="RAS"/>
    <property type="match status" value="1"/>
</dbReference>
<dbReference type="PANTHER" id="PTHR47977">
    <property type="entry name" value="RAS-RELATED PROTEIN RAB"/>
    <property type="match status" value="1"/>
</dbReference>
<dbReference type="Gene3D" id="3.40.50.300">
    <property type="entry name" value="P-loop containing nucleotide triphosphate hydrolases"/>
    <property type="match status" value="1"/>
</dbReference>
<dbReference type="PRINTS" id="PR00449">
    <property type="entry name" value="RASTRNSFRMNG"/>
</dbReference>
<organism evidence="4">
    <name type="scientific">Trepomonas sp. PC1</name>
    <dbReference type="NCBI Taxonomy" id="1076344"/>
    <lineage>
        <taxon>Eukaryota</taxon>
        <taxon>Metamonada</taxon>
        <taxon>Diplomonadida</taxon>
        <taxon>Hexamitidae</taxon>
        <taxon>Hexamitinae</taxon>
        <taxon>Trepomonas</taxon>
    </lineage>
</organism>
<proteinExistence type="predicted"/>
<reference evidence="4" key="1">
    <citation type="submission" date="2015-07" db="EMBL/GenBank/DDBJ databases">
        <title>Adaptation to a free-living lifestyle via gene acquisitions in the diplomonad Trepomonas sp. PC1.</title>
        <authorList>
            <person name="Xu F."/>
            <person name="Jerlstrom-Hultqvist J."/>
            <person name="Kolisko M."/>
            <person name="Simpson A.G.B."/>
            <person name="Roger A.J."/>
            <person name="Svard S.G."/>
            <person name="Andersson J.O."/>
        </authorList>
    </citation>
    <scope>NUCLEOTIDE SEQUENCE</scope>
    <source>
        <strain evidence="4">PC1</strain>
    </source>
</reference>
<dbReference type="SUPFAM" id="SSF52540">
    <property type="entry name" value="P-loop containing nucleoside triphosphate hydrolases"/>
    <property type="match status" value="1"/>
</dbReference>
<dbReference type="GO" id="GO:0005525">
    <property type="term" value="F:GTP binding"/>
    <property type="evidence" value="ECO:0007669"/>
    <property type="project" value="UniProtKB-KW"/>
</dbReference>